<organism evidence="2 3">
    <name type="scientific">Phototrophicus methaneseepsis</name>
    <dbReference type="NCBI Taxonomy" id="2710758"/>
    <lineage>
        <taxon>Bacteria</taxon>
        <taxon>Bacillati</taxon>
        <taxon>Chloroflexota</taxon>
        <taxon>Candidatus Thermofontia</taxon>
        <taxon>Phototrophicales</taxon>
        <taxon>Phototrophicaceae</taxon>
        <taxon>Phototrophicus</taxon>
    </lineage>
</organism>
<dbReference type="InterPro" id="IPR004013">
    <property type="entry name" value="PHP_dom"/>
</dbReference>
<dbReference type="InterPro" id="IPR007421">
    <property type="entry name" value="Schlafen_AlbA_2_dom"/>
</dbReference>
<dbReference type="KEGG" id="pmet:G4Y79_11215"/>
<accession>A0A7S8EDE8</accession>
<dbReference type="InterPro" id="IPR052018">
    <property type="entry name" value="PHP_domain"/>
</dbReference>
<gene>
    <name evidence="2" type="ORF">G4Y79_11215</name>
</gene>
<protein>
    <submittedName>
        <fullName evidence="2">Putative DNA binding domain-containing protein</fullName>
    </submittedName>
</protein>
<dbReference type="PANTHER" id="PTHR42924">
    <property type="entry name" value="EXONUCLEASE"/>
    <property type="match status" value="1"/>
</dbReference>
<dbReference type="Gene3D" id="3.30.950.30">
    <property type="entry name" value="Schlafen, AAA domain"/>
    <property type="match status" value="1"/>
</dbReference>
<dbReference type="PANTHER" id="PTHR42924:SF3">
    <property type="entry name" value="POLYMERASE_HISTIDINOL PHOSPHATASE N-TERMINAL DOMAIN-CONTAINING PROTEIN"/>
    <property type="match status" value="1"/>
</dbReference>
<evidence type="ECO:0000313" key="3">
    <source>
        <dbReference type="Proteomes" id="UP000594468"/>
    </source>
</evidence>
<dbReference type="InterPro" id="IPR003141">
    <property type="entry name" value="Pol/His_phosphatase_N"/>
</dbReference>
<dbReference type="InterPro" id="IPR016195">
    <property type="entry name" value="Pol/histidinol_Pase-like"/>
</dbReference>
<dbReference type="InterPro" id="IPR038461">
    <property type="entry name" value="Schlafen_AlbA_2_dom_sf"/>
</dbReference>
<proteinExistence type="predicted"/>
<evidence type="ECO:0000259" key="1">
    <source>
        <dbReference type="SMART" id="SM00481"/>
    </source>
</evidence>
<feature type="domain" description="Polymerase/histidinol phosphatase N-terminal" evidence="1">
    <location>
        <begin position="14"/>
        <end position="108"/>
    </location>
</feature>
<reference evidence="2 3" key="1">
    <citation type="submission" date="2020-02" db="EMBL/GenBank/DDBJ databases">
        <authorList>
            <person name="Zheng R.K."/>
            <person name="Sun C.M."/>
        </authorList>
    </citation>
    <scope>NUCLEOTIDE SEQUENCE [LARGE SCALE GENOMIC DNA]</scope>
    <source>
        <strain evidence="3">rifampicinis</strain>
    </source>
</reference>
<keyword evidence="3" id="KW-1185">Reference proteome</keyword>
<dbReference type="GO" id="GO:0035312">
    <property type="term" value="F:5'-3' DNA exonuclease activity"/>
    <property type="evidence" value="ECO:0007669"/>
    <property type="project" value="TreeGrafter"/>
</dbReference>
<dbReference type="CDD" id="cd07432">
    <property type="entry name" value="PHP_HisPPase"/>
    <property type="match status" value="1"/>
</dbReference>
<sequence length="591" mass="66943">MASKNATRMQWYRVDLHVHTPASMDYKDADAPYIDILRRAERRGVDIIAFTDHNTVGGYVAMMNEIERLQFLEQTGRAMADELRLLAEYRRLLDKVLVLPGFEFSATFGFHILGIFSPSTSIRYIEHVLLSLNVPPDVLERGDAAAGSTADVLEAYRLIAEAGGIAIAAHINSAHGVMMRGLNFGGQTRIAYTQDRYLHALELTDLNRRGRASTRRFFDGTKPEYPRRMHLIQGSDAHSLDTFLEGKNTRYGIGERVTEMLLRDRSFEAIKDLFASTDFSRTRPYNPDKKPYDYILAARDEGPSLVQSFHEGMERKGGKLNNVIADVCAFANTNGGTIYIGLSKDKNKPIEGIKDINDATRTLQKEISRVLTPSLDVDIDTQETQGKSIIRVLVPYGEDRPYAINDNQIYVRDEAETSLAVRDEIVNLVRQGLVFMRTEAPIEIDNGMPVPAEKLAEEPLPAEVAISEDEVTPPRAGAEIASVENRNDTRYYTIRDLRNGNIVKNVTRDSARRLWHYAIRQYEGNPVKEAKVQWYNNIGLWRRYQKAGQTRYDLVQRDNGTIRIYYGVTDSGMTGPWEMFMAPDDEDNNNN</sequence>
<dbReference type="Pfam" id="PF04326">
    <property type="entry name" value="SLFN_AlbA_2"/>
    <property type="match status" value="1"/>
</dbReference>
<dbReference type="RefSeq" id="WP_195172972.1">
    <property type="nucleotide sequence ID" value="NZ_CP062983.1"/>
</dbReference>
<dbReference type="SUPFAM" id="SSF89550">
    <property type="entry name" value="PHP domain-like"/>
    <property type="match status" value="1"/>
</dbReference>
<dbReference type="EMBL" id="CP062983">
    <property type="protein sequence ID" value="QPC84909.1"/>
    <property type="molecule type" value="Genomic_DNA"/>
</dbReference>
<dbReference type="Pfam" id="PF02811">
    <property type="entry name" value="PHP"/>
    <property type="match status" value="1"/>
</dbReference>
<dbReference type="Gene3D" id="3.20.20.140">
    <property type="entry name" value="Metal-dependent hydrolases"/>
    <property type="match status" value="1"/>
</dbReference>
<dbReference type="GO" id="GO:0004534">
    <property type="term" value="F:5'-3' RNA exonuclease activity"/>
    <property type="evidence" value="ECO:0007669"/>
    <property type="project" value="TreeGrafter"/>
</dbReference>
<dbReference type="SMART" id="SM00481">
    <property type="entry name" value="POLIIIAc"/>
    <property type="match status" value="1"/>
</dbReference>
<name>A0A7S8EDE8_9CHLR</name>
<evidence type="ECO:0000313" key="2">
    <source>
        <dbReference type="EMBL" id="QPC84909.1"/>
    </source>
</evidence>
<dbReference type="Proteomes" id="UP000594468">
    <property type="component" value="Chromosome"/>
</dbReference>
<dbReference type="AlphaFoldDB" id="A0A7S8EDE8"/>